<dbReference type="RefSeq" id="WP_070392823.1">
    <property type="nucleotide sequence ID" value="NZ_CP017599.1"/>
</dbReference>
<dbReference type="AlphaFoldDB" id="A0A1D8TRR6"/>
<protein>
    <submittedName>
        <fullName evidence="1">Uncharacterized protein</fullName>
    </submittedName>
</protein>
<accession>A0A1D8TRR6</accession>
<dbReference type="EMBL" id="CP017599">
    <property type="protein sequence ID" value="AOX00361.1"/>
    <property type="molecule type" value="Genomic_DNA"/>
</dbReference>
<dbReference type="KEGG" id="mpro:BJP34_13670"/>
<reference evidence="2" key="1">
    <citation type="submission" date="2016-10" db="EMBL/GenBank/DDBJ databases">
        <title>Comparative genomics uncovers the prolific and rare metabolic potential of the cyanobacterial genus Moorea.</title>
        <authorList>
            <person name="Leao T."/>
            <person name="Castelao G."/>
            <person name="Korobeynikov A."/>
            <person name="Monroe E.A."/>
            <person name="Podell S."/>
            <person name="Glukhov E."/>
            <person name="Allen E."/>
            <person name="Gerwick W.H."/>
            <person name="Gerwick L."/>
        </authorList>
    </citation>
    <scope>NUCLEOTIDE SEQUENCE [LARGE SCALE GENOMIC DNA]</scope>
    <source>
        <strain evidence="2">PAL-8-15-08-1</strain>
    </source>
</reference>
<evidence type="ECO:0000313" key="2">
    <source>
        <dbReference type="Proteomes" id="UP000177870"/>
    </source>
</evidence>
<sequence>MDLNCQWRFIGGWVDWGWVDGRLAFAQVARSEIEMDISLDINPSIPPSFHPRSSSLAPINEIGVTGLRCLLSRCFP</sequence>
<evidence type="ECO:0000313" key="1">
    <source>
        <dbReference type="EMBL" id="AOX00361.1"/>
    </source>
</evidence>
<proteinExistence type="predicted"/>
<gene>
    <name evidence="1" type="ORF">BJP34_13670</name>
</gene>
<dbReference type="Proteomes" id="UP000177870">
    <property type="component" value="Chromosome"/>
</dbReference>
<name>A0A1D8TRR6_9CYAN</name>
<organism evidence="1 2">
    <name type="scientific">Moorena producens PAL-8-15-08-1</name>
    <dbReference type="NCBI Taxonomy" id="1458985"/>
    <lineage>
        <taxon>Bacteria</taxon>
        <taxon>Bacillati</taxon>
        <taxon>Cyanobacteriota</taxon>
        <taxon>Cyanophyceae</taxon>
        <taxon>Coleofasciculales</taxon>
        <taxon>Coleofasciculaceae</taxon>
        <taxon>Moorena</taxon>
    </lineage>
</organism>